<evidence type="ECO:0000313" key="2">
    <source>
        <dbReference type="Proteomes" id="UP001055072"/>
    </source>
</evidence>
<sequence length="205" mass="23681">MHGTGSHSDIDDDELFAELEAEIENDDNAAVRERGIQQFKQEMERLKKLKENGHGRYDEILEEKLVLQTTIQEPLCIVHFYMPNFRRCTIMDKHLERLAPKYFNTRFLRVCVENVPFLVEKLGIKVLPAVYCFVKGVAKTRLVGFEDLGNKDNFETSVLERKLLDTGVIKHEQDDASQHTYTTATTTVRQNVRGGPSKDDFEFDL</sequence>
<evidence type="ECO:0000313" key="1">
    <source>
        <dbReference type="EMBL" id="KAI0092060.1"/>
    </source>
</evidence>
<organism evidence="1 2">
    <name type="scientific">Irpex rosettiformis</name>
    <dbReference type="NCBI Taxonomy" id="378272"/>
    <lineage>
        <taxon>Eukaryota</taxon>
        <taxon>Fungi</taxon>
        <taxon>Dikarya</taxon>
        <taxon>Basidiomycota</taxon>
        <taxon>Agaricomycotina</taxon>
        <taxon>Agaricomycetes</taxon>
        <taxon>Polyporales</taxon>
        <taxon>Irpicaceae</taxon>
        <taxon>Irpex</taxon>
    </lineage>
</organism>
<accession>A0ACB8UCR4</accession>
<proteinExistence type="predicted"/>
<dbReference type="Proteomes" id="UP001055072">
    <property type="component" value="Unassembled WGS sequence"/>
</dbReference>
<comment type="caution">
    <text evidence="1">The sequence shown here is derived from an EMBL/GenBank/DDBJ whole genome shotgun (WGS) entry which is preliminary data.</text>
</comment>
<protein>
    <submittedName>
        <fullName evidence="1">Thioredoxin-like protein</fullName>
    </submittedName>
</protein>
<reference evidence="1" key="1">
    <citation type="journal article" date="2021" name="Environ. Microbiol.">
        <title>Gene family expansions and transcriptome signatures uncover fungal adaptations to wood decay.</title>
        <authorList>
            <person name="Hage H."/>
            <person name="Miyauchi S."/>
            <person name="Viragh M."/>
            <person name="Drula E."/>
            <person name="Min B."/>
            <person name="Chaduli D."/>
            <person name="Navarro D."/>
            <person name="Favel A."/>
            <person name="Norest M."/>
            <person name="Lesage-Meessen L."/>
            <person name="Balint B."/>
            <person name="Merenyi Z."/>
            <person name="de Eugenio L."/>
            <person name="Morin E."/>
            <person name="Martinez A.T."/>
            <person name="Baldrian P."/>
            <person name="Stursova M."/>
            <person name="Martinez M.J."/>
            <person name="Novotny C."/>
            <person name="Magnuson J.K."/>
            <person name="Spatafora J.W."/>
            <person name="Maurice S."/>
            <person name="Pangilinan J."/>
            <person name="Andreopoulos W."/>
            <person name="LaButti K."/>
            <person name="Hundley H."/>
            <person name="Na H."/>
            <person name="Kuo A."/>
            <person name="Barry K."/>
            <person name="Lipzen A."/>
            <person name="Henrissat B."/>
            <person name="Riley R."/>
            <person name="Ahrendt S."/>
            <person name="Nagy L.G."/>
            <person name="Grigoriev I.V."/>
            <person name="Martin F."/>
            <person name="Rosso M.N."/>
        </authorList>
    </citation>
    <scope>NUCLEOTIDE SEQUENCE</scope>
    <source>
        <strain evidence="1">CBS 384.51</strain>
    </source>
</reference>
<name>A0ACB8UCR4_9APHY</name>
<keyword evidence="2" id="KW-1185">Reference proteome</keyword>
<gene>
    <name evidence="1" type="ORF">BDY19DRAFT_1054519</name>
</gene>
<dbReference type="EMBL" id="MU274904">
    <property type="protein sequence ID" value="KAI0092060.1"/>
    <property type="molecule type" value="Genomic_DNA"/>
</dbReference>